<feature type="domain" description="Methyltransferase small" evidence="6">
    <location>
        <begin position="104"/>
        <end position="197"/>
    </location>
</feature>
<feature type="domain" description="Release factor glutamine methyltransferase N-terminal" evidence="7">
    <location>
        <begin position="12"/>
        <end position="79"/>
    </location>
</feature>
<dbReference type="PANTHER" id="PTHR18895">
    <property type="entry name" value="HEMK METHYLTRANSFERASE"/>
    <property type="match status" value="1"/>
</dbReference>
<dbReference type="InterPro" id="IPR004556">
    <property type="entry name" value="HemK-like"/>
</dbReference>
<evidence type="ECO:0000256" key="5">
    <source>
        <dbReference type="HAMAP-Rule" id="MF_02126"/>
    </source>
</evidence>
<dbReference type="HAMAP" id="MF_02126">
    <property type="entry name" value="RF_methyltr_PrmC"/>
    <property type="match status" value="1"/>
</dbReference>
<dbReference type="NCBIfam" id="TIGR00536">
    <property type="entry name" value="hemK_fam"/>
    <property type="match status" value="1"/>
</dbReference>
<dbReference type="GO" id="GO:0003676">
    <property type="term" value="F:nucleic acid binding"/>
    <property type="evidence" value="ECO:0007669"/>
    <property type="project" value="InterPro"/>
</dbReference>
<dbReference type="STRING" id="266809.PM03_11205"/>
<evidence type="ECO:0000256" key="1">
    <source>
        <dbReference type="ARBA" id="ARBA00022603"/>
    </source>
</evidence>
<dbReference type="EC" id="2.1.1.297" evidence="5"/>
<dbReference type="InterPro" id="IPR002052">
    <property type="entry name" value="DNA_methylase_N6_adenine_CS"/>
</dbReference>
<proteinExistence type="inferred from homology"/>
<organism evidence="8 9">
    <name type="scientific">Thalassobacter stenotrophicus</name>
    <dbReference type="NCBI Taxonomy" id="266809"/>
    <lineage>
        <taxon>Bacteria</taxon>
        <taxon>Pseudomonadati</taxon>
        <taxon>Pseudomonadota</taxon>
        <taxon>Alphaproteobacteria</taxon>
        <taxon>Rhodobacterales</taxon>
        <taxon>Roseobacteraceae</taxon>
        <taxon>Thalassobacter</taxon>
    </lineage>
</organism>
<comment type="similarity">
    <text evidence="5">Belongs to the protein N5-glutamine methyltransferase family. PrmC subfamily.</text>
</comment>
<dbReference type="Gene3D" id="3.40.50.150">
    <property type="entry name" value="Vaccinia Virus protein VP39"/>
    <property type="match status" value="1"/>
</dbReference>
<keyword evidence="1 5" id="KW-0489">Methyltransferase</keyword>
<keyword evidence="3 5" id="KW-0949">S-adenosyl-L-methionine</keyword>
<evidence type="ECO:0000256" key="2">
    <source>
        <dbReference type="ARBA" id="ARBA00022679"/>
    </source>
</evidence>
<feature type="binding site" evidence="5">
    <location>
        <begin position="121"/>
        <end position="125"/>
    </location>
    <ligand>
        <name>S-adenosyl-L-methionine</name>
        <dbReference type="ChEBI" id="CHEBI:59789"/>
    </ligand>
</feature>
<sequence length="285" mass="30470">MSGTTLRALWLSARAQLAALPKDEAERDARLLIQAAFRLTPAGFTANLGRIVPEGDPCKDHLDWMLSKRAQRMPVSHILREAVFWGRTFEVTSATLAPRGDTESLLAEALSVPFDTMLDLGTGTGCLGISLLAERKAAQGIATDISVEALAVAGRNAIRHGVEARLSCIQSDWLAQVTGTFDLIVSNPPYITEAAFATLAPEVREYEPKTALTPGGDGLEPYRILCAQTPAYLVPGGWLMVEIGYDQGPAVAALMEGAGLQRVTVVADLSGHDRVVRGQRAPLAL</sequence>
<dbReference type="InterPro" id="IPR007848">
    <property type="entry name" value="Small_mtfrase_dom"/>
</dbReference>
<gene>
    <name evidence="5 8" type="primary">prmC</name>
    <name evidence="8" type="ORF">THS5294_02406</name>
</gene>
<dbReference type="EMBL" id="CYRX01000031">
    <property type="protein sequence ID" value="CUH61106.1"/>
    <property type="molecule type" value="Genomic_DNA"/>
</dbReference>
<dbReference type="Proteomes" id="UP000051298">
    <property type="component" value="Unassembled WGS sequence"/>
</dbReference>
<protein>
    <recommendedName>
        <fullName evidence="5">Release factor glutamine methyltransferase</fullName>
        <shortName evidence="5">RF MTase</shortName>
        <ecNumber evidence="5">2.1.1.297</ecNumber>
    </recommendedName>
    <alternativeName>
        <fullName evidence="5">N5-glutamine methyltransferase PrmC</fullName>
    </alternativeName>
    <alternativeName>
        <fullName evidence="5">Protein-(glutamine-N5) MTase PrmC</fullName>
    </alternativeName>
    <alternativeName>
        <fullName evidence="5">Protein-glutamine N-methyltransferase PrmC</fullName>
    </alternativeName>
</protein>
<evidence type="ECO:0000313" key="9">
    <source>
        <dbReference type="Proteomes" id="UP000051298"/>
    </source>
</evidence>
<evidence type="ECO:0000256" key="3">
    <source>
        <dbReference type="ARBA" id="ARBA00022691"/>
    </source>
</evidence>
<dbReference type="NCBIfam" id="TIGR03534">
    <property type="entry name" value="RF_mod_PrmC"/>
    <property type="match status" value="1"/>
</dbReference>
<dbReference type="GO" id="GO:0032259">
    <property type="term" value="P:methylation"/>
    <property type="evidence" value="ECO:0007669"/>
    <property type="project" value="UniProtKB-KW"/>
</dbReference>
<dbReference type="InterPro" id="IPR050320">
    <property type="entry name" value="N5-glutamine_MTase"/>
</dbReference>
<feature type="binding site" evidence="5">
    <location>
        <position position="144"/>
    </location>
    <ligand>
        <name>S-adenosyl-L-methionine</name>
        <dbReference type="ChEBI" id="CHEBI:59789"/>
    </ligand>
</feature>
<keyword evidence="2 5" id="KW-0808">Transferase</keyword>
<reference evidence="8 9" key="1">
    <citation type="submission" date="2015-09" db="EMBL/GenBank/DDBJ databases">
        <authorList>
            <consortium name="Swine Surveillance"/>
        </authorList>
    </citation>
    <scope>NUCLEOTIDE SEQUENCE [LARGE SCALE GENOMIC DNA]</scope>
    <source>
        <strain evidence="8 9">CECT 5294</strain>
    </source>
</reference>
<feature type="binding site" evidence="5">
    <location>
        <position position="187"/>
    </location>
    <ligand>
        <name>S-adenosyl-L-methionine</name>
        <dbReference type="ChEBI" id="CHEBI:59789"/>
    </ligand>
</feature>
<evidence type="ECO:0000313" key="8">
    <source>
        <dbReference type="EMBL" id="CUH61106.1"/>
    </source>
</evidence>
<evidence type="ECO:0000259" key="7">
    <source>
        <dbReference type="Pfam" id="PF17827"/>
    </source>
</evidence>
<dbReference type="CDD" id="cd02440">
    <property type="entry name" value="AdoMet_MTases"/>
    <property type="match status" value="1"/>
</dbReference>
<dbReference type="PANTHER" id="PTHR18895:SF74">
    <property type="entry name" value="MTRF1L RELEASE FACTOR GLUTAMINE METHYLTRANSFERASE"/>
    <property type="match status" value="1"/>
</dbReference>
<feature type="binding site" evidence="5">
    <location>
        <begin position="187"/>
        <end position="190"/>
    </location>
    <ligand>
        <name>substrate</name>
    </ligand>
</feature>
<dbReference type="Pfam" id="PF05175">
    <property type="entry name" value="MTS"/>
    <property type="match status" value="1"/>
</dbReference>
<accession>A0A0N7LTM4</accession>
<comment type="function">
    <text evidence="5">Methylates the class 1 translation termination release factors RF1/PrfA and RF2/PrfB on the glutamine residue of the universally conserved GGQ motif.</text>
</comment>
<feature type="binding site" evidence="5">
    <location>
        <position position="173"/>
    </location>
    <ligand>
        <name>S-adenosyl-L-methionine</name>
        <dbReference type="ChEBI" id="CHEBI:59789"/>
    </ligand>
</feature>
<dbReference type="Gene3D" id="1.10.8.10">
    <property type="entry name" value="DNA helicase RuvA subunit, C-terminal domain"/>
    <property type="match status" value="1"/>
</dbReference>
<dbReference type="Pfam" id="PF17827">
    <property type="entry name" value="PrmC_N"/>
    <property type="match status" value="1"/>
</dbReference>
<evidence type="ECO:0000259" key="6">
    <source>
        <dbReference type="Pfam" id="PF05175"/>
    </source>
</evidence>
<dbReference type="RefSeq" id="WP_058123930.1">
    <property type="nucleotide sequence ID" value="NZ_CYRX01000031.1"/>
</dbReference>
<evidence type="ECO:0000256" key="4">
    <source>
        <dbReference type="ARBA" id="ARBA00048391"/>
    </source>
</evidence>
<comment type="catalytic activity">
    <reaction evidence="4 5">
        <text>L-glutaminyl-[peptide chain release factor] + S-adenosyl-L-methionine = N(5)-methyl-L-glutaminyl-[peptide chain release factor] + S-adenosyl-L-homocysteine + H(+)</text>
        <dbReference type="Rhea" id="RHEA:42896"/>
        <dbReference type="Rhea" id="RHEA-COMP:10271"/>
        <dbReference type="Rhea" id="RHEA-COMP:10272"/>
        <dbReference type="ChEBI" id="CHEBI:15378"/>
        <dbReference type="ChEBI" id="CHEBI:30011"/>
        <dbReference type="ChEBI" id="CHEBI:57856"/>
        <dbReference type="ChEBI" id="CHEBI:59789"/>
        <dbReference type="ChEBI" id="CHEBI:61891"/>
        <dbReference type="EC" id="2.1.1.297"/>
    </reaction>
</comment>
<dbReference type="AlphaFoldDB" id="A0A0N7LTM4"/>
<name>A0A0N7LTM4_9RHOB</name>
<dbReference type="SUPFAM" id="SSF53335">
    <property type="entry name" value="S-adenosyl-L-methionine-dependent methyltransferases"/>
    <property type="match status" value="1"/>
</dbReference>
<dbReference type="InterPro" id="IPR019874">
    <property type="entry name" value="RF_methyltr_PrmC"/>
</dbReference>
<dbReference type="eggNOG" id="COG2890">
    <property type="taxonomic scope" value="Bacteria"/>
</dbReference>
<dbReference type="PROSITE" id="PS00092">
    <property type="entry name" value="N6_MTASE"/>
    <property type="match status" value="1"/>
</dbReference>
<dbReference type="GO" id="GO:0102559">
    <property type="term" value="F:peptide chain release factor N(5)-glutamine methyltransferase activity"/>
    <property type="evidence" value="ECO:0007669"/>
    <property type="project" value="UniProtKB-EC"/>
</dbReference>
<dbReference type="InterPro" id="IPR029063">
    <property type="entry name" value="SAM-dependent_MTases_sf"/>
</dbReference>
<dbReference type="InterPro" id="IPR040758">
    <property type="entry name" value="PrmC_N"/>
</dbReference>